<reference evidence="1" key="1">
    <citation type="submission" date="2008-08" db="EMBL/GenBank/DDBJ databases">
        <title>Annotation of Bifidobacterium longum subsp. infantis CCUG 52486.</title>
        <authorList>
            <consortium name="The Broad Institute Genome Sequencing Platform"/>
            <person name="Gougoulias C."/>
            <person name="Tuohy K.M."/>
            <person name="Gibson G.R."/>
            <person name="Ward D."/>
            <person name="Mehta T."/>
            <person name="Young S."/>
            <person name="Jaffe D."/>
            <person name="Gnerre S."/>
            <person name="Berlin A."/>
            <person name="Heiman D."/>
            <person name="Hepburn T."/>
            <person name="Shea T."/>
            <person name="Sykes S."/>
            <person name="Alvarado L."/>
            <person name="Kodira C."/>
            <person name="Borodovsky M."/>
            <person name="Lander E."/>
            <person name="Galagan J."/>
            <person name="Nusbaum C."/>
            <person name="Birren B."/>
        </authorList>
    </citation>
    <scope>NUCLEOTIDE SEQUENCE [LARGE SCALE GENOMIC DNA]</scope>
    <source>
        <strain evidence="1">CCUG 52486</strain>
    </source>
</reference>
<organism evidence="1">
    <name type="scientific">Bifidobacterium longum subsp. infantis CCUG 52486</name>
    <dbReference type="NCBI Taxonomy" id="537937"/>
    <lineage>
        <taxon>Bacteria</taxon>
        <taxon>Bacillati</taxon>
        <taxon>Actinomycetota</taxon>
        <taxon>Actinomycetes</taxon>
        <taxon>Bifidobacteriales</taxon>
        <taxon>Bifidobacteriaceae</taxon>
        <taxon>Bifidobacterium</taxon>
    </lineage>
</organism>
<dbReference type="Proteomes" id="UP000005084">
    <property type="component" value="Unassembled WGS sequence"/>
</dbReference>
<evidence type="ECO:0000313" key="1">
    <source>
        <dbReference type="EMBL" id="EEQ55471.1"/>
    </source>
</evidence>
<sequence length="94" mass="10445">MRGRDTAIDAISTAVSTETKAKVTRQPKVSATQVPAGARGVRRCVRHGCSLECSLECSRSYYKLIRRLCQSFFRINSATTLFPPLPTTHHHDTP</sequence>
<accession>C5EBT0</accession>
<dbReference type="AlphaFoldDB" id="C5EBT0"/>
<gene>
    <name evidence="1" type="ORF">BLIG_01209</name>
</gene>
<dbReference type="HOGENOM" id="CLU_2380447_0_0_11"/>
<name>C5EBT0_BIFLI</name>
<dbReference type="EMBL" id="DS990241">
    <property type="protein sequence ID" value="EEQ55471.1"/>
    <property type="molecule type" value="Genomic_DNA"/>
</dbReference>
<proteinExistence type="predicted"/>
<protein>
    <submittedName>
        <fullName evidence="1">Uncharacterized protein</fullName>
    </submittedName>
</protein>